<evidence type="ECO:0000256" key="7">
    <source>
        <dbReference type="ARBA" id="ARBA00023295"/>
    </source>
</evidence>
<dbReference type="Proteomes" id="UP000622797">
    <property type="component" value="Unassembled WGS sequence"/>
</dbReference>
<feature type="compositionally biased region" description="Basic and acidic residues" evidence="13">
    <location>
        <begin position="320"/>
        <end position="335"/>
    </location>
</feature>
<evidence type="ECO:0000256" key="3">
    <source>
        <dbReference type="ARBA" id="ARBA00022512"/>
    </source>
</evidence>
<feature type="compositionally biased region" description="Basic and acidic residues" evidence="13">
    <location>
        <begin position="263"/>
        <end position="277"/>
    </location>
</feature>
<evidence type="ECO:0000256" key="14">
    <source>
        <dbReference type="SAM" id="SignalP"/>
    </source>
</evidence>
<feature type="compositionally biased region" description="Low complexity" evidence="13">
    <location>
        <begin position="282"/>
        <end position="294"/>
    </location>
</feature>
<keyword evidence="16" id="KW-1185">Reference proteome</keyword>
<evidence type="ECO:0000256" key="9">
    <source>
        <dbReference type="ARBA" id="ARBA00039284"/>
    </source>
</evidence>
<dbReference type="GO" id="GO:0005576">
    <property type="term" value="C:extracellular region"/>
    <property type="evidence" value="ECO:0007669"/>
    <property type="project" value="TreeGrafter"/>
</dbReference>
<feature type="signal peptide" evidence="14">
    <location>
        <begin position="1"/>
        <end position="19"/>
    </location>
</feature>
<keyword evidence="4" id="KW-0964">Secreted</keyword>
<dbReference type="OrthoDB" id="4082933at2759"/>
<organism evidence="15 16">
    <name type="scientific">Fusarium sarcochroum</name>
    <dbReference type="NCBI Taxonomy" id="1208366"/>
    <lineage>
        <taxon>Eukaryota</taxon>
        <taxon>Fungi</taxon>
        <taxon>Dikarya</taxon>
        <taxon>Ascomycota</taxon>
        <taxon>Pezizomycotina</taxon>
        <taxon>Sordariomycetes</taxon>
        <taxon>Hypocreomycetidae</taxon>
        <taxon>Hypocreales</taxon>
        <taxon>Nectriaceae</taxon>
        <taxon>Fusarium</taxon>
        <taxon>Fusarium lateritium species complex</taxon>
    </lineage>
</organism>
<dbReference type="GO" id="GO:0042973">
    <property type="term" value="F:glucan endo-1,3-beta-D-glucosidase activity"/>
    <property type="evidence" value="ECO:0007669"/>
    <property type="project" value="TreeGrafter"/>
</dbReference>
<evidence type="ECO:0000256" key="11">
    <source>
        <dbReference type="ARBA" id="ARBA00041516"/>
    </source>
</evidence>
<dbReference type="GO" id="GO:0009986">
    <property type="term" value="C:cell surface"/>
    <property type="evidence" value="ECO:0007669"/>
    <property type="project" value="TreeGrafter"/>
</dbReference>
<comment type="function">
    <text evidence="8">Beta-glucosidases are one of a number of cellulolytic enzymes involved in the degradation of cellulosic biomass. Catalyzes the last step releasing glucose from the inhibitory cellobiose.</text>
</comment>
<protein>
    <recommendedName>
        <fullName evidence="9">Probable beta-glucosidase btgE</fullName>
    </recommendedName>
    <alternativeName>
        <fullName evidence="10">Beta-D-glucoside glucohydrolase btgE</fullName>
    </alternativeName>
    <alternativeName>
        <fullName evidence="12">Cellobiase btgE</fullName>
    </alternativeName>
    <alternativeName>
        <fullName evidence="11">Gentiobiase btgE</fullName>
    </alternativeName>
</protein>
<evidence type="ECO:0000256" key="10">
    <source>
        <dbReference type="ARBA" id="ARBA00041495"/>
    </source>
</evidence>
<accession>A0A8H4TWW0</accession>
<dbReference type="EMBL" id="JABEXW010000354">
    <property type="protein sequence ID" value="KAF4965379.1"/>
    <property type="molecule type" value="Genomic_DNA"/>
</dbReference>
<dbReference type="InterPro" id="IPR050732">
    <property type="entry name" value="Beta-glucan_modifiers"/>
</dbReference>
<evidence type="ECO:0000313" key="16">
    <source>
        <dbReference type="Proteomes" id="UP000622797"/>
    </source>
</evidence>
<sequence>MKGGLAAAAVAAMATGAQAAYPHHRRAHEMFRRGGEVCVPSCTTIWTTYYGEPTLIPNPPPAPKPTQEAVTTHEAPKPTQEAPKPKPTIHEVPSYEAPKPVAPTTTKVVPVIPVPTPEEYKCPTPGTYTFPATTLTVTESTTVCVGESTKVPAGTHTVGGVTTVVETATTVTCPYAKETEHEGTVTNVIETTVYVCPSAGTYTIAPFTKTCEEETILVYPVPTSYVPGTYTAPEQVVTVTETDFVYVCPYSQSGVPATTKVPEAPKPKTQAPKEKPTKPVYEAPAPSKEAPSKPVYEAPSKPVYEAPSKPVYEAPSKVPEAPKKPETTKPSEAPKPKASKAPKKPSNPGNLKGGNDHYGITYTPYEPSTGDCKSADKVDKDIASLKQAGFQIVRSYSTDCDTLTSVGPACKKHGMDMIIGVFVKASGCSYETPEIKEQVDAIAKWAQWDQVKLFTVGNEAIMNNFCTPQELKELIEVVKEKCSGYNGPYTIAETLNIWEREDVKSAICDVVDVTGANIHPYFNTEVTPADAGEFVSGQLDLLRDICEGNDVINLECGWPSSGNCNGSACPGKSEQQEAIKSIRESCGDKTVFFSYENDLWKEPGSCNCERSWGCASSFTGY</sequence>
<dbReference type="AlphaFoldDB" id="A0A8H4TWW0"/>
<proteinExistence type="inferred from homology"/>
<evidence type="ECO:0000313" key="15">
    <source>
        <dbReference type="EMBL" id="KAF4965379.1"/>
    </source>
</evidence>
<evidence type="ECO:0000256" key="13">
    <source>
        <dbReference type="SAM" id="MobiDB-lite"/>
    </source>
</evidence>
<dbReference type="Gene3D" id="3.20.20.80">
    <property type="entry name" value="Glycosidases"/>
    <property type="match status" value="1"/>
</dbReference>
<dbReference type="InterPro" id="IPR017853">
    <property type="entry name" value="GH"/>
</dbReference>
<evidence type="ECO:0000256" key="6">
    <source>
        <dbReference type="ARBA" id="ARBA00022801"/>
    </source>
</evidence>
<feature type="region of interest" description="Disordered" evidence="13">
    <location>
        <begin position="256"/>
        <end position="360"/>
    </location>
</feature>
<keyword evidence="3" id="KW-0134">Cell wall</keyword>
<reference evidence="15" key="1">
    <citation type="journal article" date="2020" name="BMC Genomics">
        <title>Correction to: Identification and distribution of gene clusters required for synthesis of sphingolipid metabolism inhibitors in diverse species of the filamentous fungus Fusarium.</title>
        <authorList>
            <person name="Kim H.S."/>
            <person name="Lohmar J.M."/>
            <person name="Busman M."/>
            <person name="Brown D.W."/>
            <person name="Naumann T.A."/>
            <person name="Divon H.H."/>
            <person name="Lysoe E."/>
            <person name="Uhlig S."/>
            <person name="Proctor R.H."/>
        </authorList>
    </citation>
    <scope>NUCLEOTIDE SEQUENCE</scope>
    <source>
        <strain evidence="15">NRRL 20472</strain>
    </source>
</reference>
<keyword evidence="5 14" id="KW-0732">Signal</keyword>
<evidence type="ECO:0000256" key="4">
    <source>
        <dbReference type="ARBA" id="ARBA00022525"/>
    </source>
</evidence>
<comment type="caution">
    <text evidence="15">The sequence shown here is derived from an EMBL/GenBank/DDBJ whole genome shotgun (WGS) entry which is preliminary data.</text>
</comment>
<evidence type="ECO:0000256" key="1">
    <source>
        <dbReference type="ARBA" id="ARBA00004191"/>
    </source>
</evidence>
<keyword evidence="6" id="KW-0378">Hydrolase</keyword>
<reference evidence="15" key="2">
    <citation type="submission" date="2020-05" db="EMBL/GenBank/DDBJ databases">
        <authorList>
            <person name="Kim H.-S."/>
            <person name="Proctor R.H."/>
            <person name="Brown D.W."/>
        </authorList>
    </citation>
    <scope>NUCLEOTIDE SEQUENCE</scope>
    <source>
        <strain evidence="15">NRRL 20472</strain>
    </source>
</reference>
<dbReference type="PANTHER" id="PTHR16631">
    <property type="entry name" value="GLUCAN 1,3-BETA-GLUCOSIDASE"/>
    <property type="match status" value="1"/>
</dbReference>
<evidence type="ECO:0000256" key="5">
    <source>
        <dbReference type="ARBA" id="ARBA00022729"/>
    </source>
</evidence>
<comment type="similarity">
    <text evidence="2">Belongs to the glycosyl hydrolase 17 family.</text>
</comment>
<dbReference type="SUPFAM" id="SSF51445">
    <property type="entry name" value="(Trans)glycosidases"/>
    <property type="match status" value="1"/>
</dbReference>
<evidence type="ECO:0000256" key="2">
    <source>
        <dbReference type="ARBA" id="ARBA00008773"/>
    </source>
</evidence>
<dbReference type="GO" id="GO:0009277">
    <property type="term" value="C:fungal-type cell wall"/>
    <property type="evidence" value="ECO:0007669"/>
    <property type="project" value="TreeGrafter"/>
</dbReference>
<keyword evidence="7" id="KW-0326">Glycosidase</keyword>
<comment type="subcellular location">
    <subcellularLocation>
        <location evidence="1">Secreted</location>
        <location evidence="1">Cell wall</location>
    </subcellularLocation>
</comment>
<gene>
    <name evidence="15" type="ORF">FSARC_6837</name>
</gene>
<dbReference type="PANTHER" id="PTHR16631:SF24">
    <property type="entry name" value="FAMILY 17 GLUCOSIDASE SCW11-RELATED"/>
    <property type="match status" value="1"/>
</dbReference>
<feature type="chain" id="PRO_5034222900" description="Probable beta-glucosidase btgE" evidence="14">
    <location>
        <begin position="20"/>
        <end position="621"/>
    </location>
</feature>
<name>A0A8H4TWW0_9HYPO</name>
<feature type="region of interest" description="Disordered" evidence="13">
    <location>
        <begin position="57"/>
        <end position="101"/>
    </location>
</feature>
<evidence type="ECO:0000256" key="12">
    <source>
        <dbReference type="ARBA" id="ARBA00042762"/>
    </source>
</evidence>
<dbReference type="GO" id="GO:0071555">
    <property type="term" value="P:cell wall organization"/>
    <property type="evidence" value="ECO:0007669"/>
    <property type="project" value="TreeGrafter"/>
</dbReference>
<evidence type="ECO:0000256" key="8">
    <source>
        <dbReference type="ARBA" id="ARBA00024983"/>
    </source>
</evidence>